<feature type="domain" description="Non-haem dioxygenase N-terminal" evidence="4">
    <location>
        <begin position="45"/>
        <end position="77"/>
    </location>
</feature>
<protein>
    <recommendedName>
        <fullName evidence="4">Non-haem dioxygenase N-terminal domain-containing protein</fullName>
    </recommendedName>
</protein>
<evidence type="ECO:0000256" key="3">
    <source>
        <dbReference type="ARBA" id="ARBA00023004"/>
    </source>
</evidence>
<accession>A0AAE1R953</accession>
<dbReference type="Gene3D" id="2.60.120.330">
    <property type="entry name" value="B-lactam Antibiotic, Isopenicillin N Synthase, Chain"/>
    <property type="match status" value="1"/>
</dbReference>
<evidence type="ECO:0000256" key="2">
    <source>
        <dbReference type="ARBA" id="ARBA00022896"/>
    </source>
</evidence>
<organism evidence="5 6">
    <name type="scientific">Anisodus tanguticus</name>
    <dbReference type="NCBI Taxonomy" id="243964"/>
    <lineage>
        <taxon>Eukaryota</taxon>
        <taxon>Viridiplantae</taxon>
        <taxon>Streptophyta</taxon>
        <taxon>Embryophyta</taxon>
        <taxon>Tracheophyta</taxon>
        <taxon>Spermatophyta</taxon>
        <taxon>Magnoliopsida</taxon>
        <taxon>eudicotyledons</taxon>
        <taxon>Gunneridae</taxon>
        <taxon>Pentapetalae</taxon>
        <taxon>asterids</taxon>
        <taxon>lamiids</taxon>
        <taxon>Solanales</taxon>
        <taxon>Solanaceae</taxon>
        <taxon>Solanoideae</taxon>
        <taxon>Hyoscyameae</taxon>
        <taxon>Anisodus</taxon>
    </lineage>
</organism>
<evidence type="ECO:0000259" key="4">
    <source>
        <dbReference type="Pfam" id="PF14226"/>
    </source>
</evidence>
<dbReference type="Pfam" id="PF14226">
    <property type="entry name" value="DIOX_N"/>
    <property type="match status" value="1"/>
</dbReference>
<reference evidence="5" key="1">
    <citation type="submission" date="2023-12" db="EMBL/GenBank/DDBJ databases">
        <title>Genome assembly of Anisodus tanguticus.</title>
        <authorList>
            <person name="Wang Y.-J."/>
        </authorList>
    </citation>
    <scope>NUCLEOTIDE SEQUENCE</scope>
    <source>
        <strain evidence="5">KB-2021</strain>
        <tissue evidence="5">Leaf</tissue>
    </source>
</reference>
<evidence type="ECO:0000256" key="1">
    <source>
        <dbReference type="ARBA" id="ARBA00022723"/>
    </source>
</evidence>
<dbReference type="GO" id="GO:0031418">
    <property type="term" value="F:L-ascorbic acid binding"/>
    <property type="evidence" value="ECO:0007669"/>
    <property type="project" value="UniProtKB-KW"/>
</dbReference>
<dbReference type="Proteomes" id="UP001291623">
    <property type="component" value="Unassembled WGS sequence"/>
</dbReference>
<dbReference type="InterPro" id="IPR027443">
    <property type="entry name" value="IPNS-like_sf"/>
</dbReference>
<keyword evidence="2" id="KW-0847">Vitamin C</keyword>
<dbReference type="InterPro" id="IPR026992">
    <property type="entry name" value="DIOX_N"/>
</dbReference>
<evidence type="ECO:0000313" key="6">
    <source>
        <dbReference type="Proteomes" id="UP001291623"/>
    </source>
</evidence>
<gene>
    <name evidence="5" type="ORF">RND71_033647</name>
</gene>
<keyword evidence="3" id="KW-0408">Iron</keyword>
<name>A0AAE1R953_9SOLA</name>
<sequence>MGEVEVNYMKVPSVQELAKQKHVTIPSRYVRNDQDRSVASNHKEVPVIDMQRLNSSDSMNLELEKLHFAAKEWGFFQPISWAIERPPSRP</sequence>
<comment type="caution">
    <text evidence="5">The sequence shown here is derived from an EMBL/GenBank/DDBJ whole genome shotgun (WGS) entry which is preliminary data.</text>
</comment>
<keyword evidence="1" id="KW-0479">Metal-binding</keyword>
<dbReference type="AlphaFoldDB" id="A0AAE1R953"/>
<proteinExistence type="predicted"/>
<keyword evidence="6" id="KW-1185">Reference proteome</keyword>
<dbReference type="GO" id="GO:0046872">
    <property type="term" value="F:metal ion binding"/>
    <property type="evidence" value="ECO:0007669"/>
    <property type="project" value="UniProtKB-KW"/>
</dbReference>
<dbReference type="SUPFAM" id="SSF51197">
    <property type="entry name" value="Clavaminate synthase-like"/>
    <property type="match status" value="1"/>
</dbReference>
<dbReference type="EMBL" id="JAVYJV010000018">
    <property type="protein sequence ID" value="KAK4347308.1"/>
    <property type="molecule type" value="Genomic_DNA"/>
</dbReference>
<dbReference type="GO" id="GO:0016706">
    <property type="term" value="F:2-oxoglutarate-dependent dioxygenase activity"/>
    <property type="evidence" value="ECO:0007669"/>
    <property type="project" value="UniProtKB-ARBA"/>
</dbReference>
<evidence type="ECO:0000313" key="5">
    <source>
        <dbReference type="EMBL" id="KAK4347308.1"/>
    </source>
</evidence>